<evidence type="ECO:0000313" key="2">
    <source>
        <dbReference type="EMBL" id="KAJ9594615.1"/>
    </source>
</evidence>
<comment type="caution">
    <text evidence="2">The sequence shown here is derived from an EMBL/GenBank/DDBJ whole genome shotgun (WGS) entry which is preliminary data.</text>
</comment>
<feature type="non-terminal residue" evidence="2">
    <location>
        <position position="55"/>
    </location>
</feature>
<dbReference type="AlphaFoldDB" id="A0AAD8A9J7"/>
<sequence length="55" mass="6563">HLKIYKKYESYFPLTKFFSVVIFIATFNVCSYVGVKKTRVNQERLDSKVKRVQNT</sequence>
<organism evidence="2 3">
    <name type="scientific">Diploptera punctata</name>
    <name type="common">Pacific beetle cockroach</name>
    <dbReference type="NCBI Taxonomy" id="6984"/>
    <lineage>
        <taxon>Eukaryota</taxon>
        <taxon>Metazoa</taxon>
        <taxon>Ecdysozoa</taxon>
        <taxon>Arthropoda</taxon>
        <taxon>Hexapoda</taxon>
        <taxon>Insecta</taxon>
        <taxon>Pterygota</taxon>
        <taxon>Neoptera</taxon>
        <taxon>Polyneoptera</taxon>
        <taxon>Dictyoptera</taxon>
        <taxon>Blattodea</taxon>
        <taxon>Blaberoidea</taxon>
        <taxon>Blaberidae</taxon>
        <taxon>Diplopterinae</taxon>
        <taxon>Diploptera</taxon>
    </lineage>
</organism>
<keyword evidence="1" id="KW-0812">Transmembrane</keyword>
<evidence type="ECO:0000313" key="3">
    <source>
        <dbReference type="Proteomes" id="UP001233999"/>
    </source>
</evidence>
<keyword evidence="3" id="KW-1185">Reference proteome</keyword>
<evidence type="ECO:0000256" key="1">
    <source>
        <dbReference type="SAM" id="Phobius"/>
    </source>
</evidence>
<accession>A0AAD8A9J7</accession>
<keyword evidence="1" id="KW-0472">Membrane</keyword>
<gene>
    <name evidence="2" type="ORF">L9F63_027401</name>
</gene>
<dbReference type="Proteomes" id="UP001233999">
    <property type="component" value="Unassembled WGS sequence"/>
</dbReference>
<feature type="non-terminal residue" evidence="2">
    <location>
        <position position="1"/>
    </location>
</feature>
<keyword evidence="1" id="KW-1133">Transmembrane helix</keyword>
<reference evidence="2" key="2">
    <citation type="submission" date="2023-05" db="EMBL/GenBank/DDBJ databases">
        <authorList>
            <person name="Fouks B."/>
        </authorList>
    </citation>
    <scope>NUCLEOTIDE SEQUENCE</scope>
    <source>
        <strain evidence="2">Stay&amp;Tobe</strain>
        <tissue evidence="2">Testes</tissue>
    </source>
</reference>
<protein>
    <submittedName>
        <fullName evidence="2">Uncharacterized protein</fullName>
    </submittedName>
</protein>
<dbReference type="EMBL" id="JASPKZ010002839">
    <property type="protein sequence ID" value="KAJ9594615.1"/>
    <property type="molecule type" value="Genomic_DNA"/>
</dbReference>
<name>A0AAD8A9J7_DIPPU</name>
<feature type="transmembrane region" description="Helical" evidence="1">
    <location>
        <begin position="17"/>
        <end position="35"/>
    </location>
</feature>
<proteinExistence type="predicted"/>
<reference evidence="2" key="1">
    <citation type="journal article" date="2023" name="IScience">
        <title>Live-bearing cockroach genome reveals convergent evolutionary mechanisms linked to viviparity in insects and beyond.</title>
        <authorList>
            <person name="Fouks B."/>
            <person name="Harrison M.C."/>
            <person name="Mikhailova A.A."/>
            <person name="Marchal E."/>
            <person name="English S."/>
            <person name="Carruthers M."/>
            <person name="Jennings E.C."/>
            <person name="Chiamaka E.L."/>
            <person name="Frigard R.A."/>
            <person name="Pippel M."/>
            <person name="Attardo G.M."/>
            <person name="Benoit J.B."/>
            <person name="Bornberg-Bauer E."/>
            <person name="Tobe S.S."/>
        </authorList>
    </citation>
    <scope>NUCLEOTIDE SEQUENCE</scope>
    <source>
        <strain evidence="2">Stay&amp;Tobe</strain>
    </source>
</reference>